<organism evidence="1 2">
    <name type="scientific">Suillus discolor</name>
    <dbReference type="NCBI Taxonomy" id="1912936"/>
    <lineage>
        <taxon>Eukaryota</taxon>
        <taxon>Fungi</taxon>
        <taxon>Dikarya</taxon>
        <taxon>Basidiomycota</taxon>
        <taxon>Agaricomycotina</taxon>
        <taxon>Agaricomycetes</taxon>
        <taxon>Agaricomycetidae</taxon>
        <taxon>Boletales</taxon>
        <taxon>Suillineae</taxon>
        <taxon>Suillaceae</taxon>
        <taxon>Suillus</taxon>
    </lineage>
</organism>
<sequence>MALTLTIDDSDDKLEILAEFHASFTQPSEAGLSKASFTVSNLKMKASEDLNITPGSEIKDFLDKYINNTMDIDLPDKSDLIHEVKFEEPNVKPPCTTSSTPVMITNIKTALTKKAKVESVKLSTSLGITSAKPKEQQSVNVDTPHDNLKPQVQYQNTDLPEQVQADHHWAKKFLPMMMLWASSQESLWSITDATLLMHIQIIFQAVYLELNLTIV</sequence>
<dbReference type="EMBL" id="JABBWM010000051">
    <property type="protein sequence ID" value="KAG2101385.1"/>
    <property type="molecule type" value="Genomic_DNA"/>
</dbReference>
<gene>
    <name evidence="1" type="ORF">F5147DRAFT_655358</name>
</gene>
<dbReference type="Proteomes" id="UP000823399">
    <property type="component" value="Unassembled WGS sequence"/>
</dbReference>
<dbReference type="GeneID" id="64696225"/>
<proteinExistence type="predicted"/>
<dbReference type="RefSeq" id="XP_041289863.1">
    <property type="nucleotide sequence ID" value="XM_041433966.1"/>
</dbReference>
<comment type="caution">
    <text evidence="1">The sequence shown here is derived from an EMBL/GenBank/DDBJ whole genome shotgun (WGS) entry which is preliminary data.</text>
</comment>
<keyword evidence="2" id="KW-1185">Reference proteome</keyword>
<dbReference type="AlphaFoldDB" id="A0A9P7F1T9"/>
<evidence type="ECO:0000313" key="1">
    <source>
        <dbReference type="EMBL" id="KAG2101385.1"/>
    </source>
</evidence>
<reference evidence="1" key="1">
    <citation type="journal article" date="2020" name="New Phytol.">
        <title>Comparative genomics reveals dynamic genome evolution in host specialist ectomycorrhizal fungi.</title>
        <authorList>
            <person name="Lofgren L.A."/>
            <person name="Nguyen N.H."/>
            <person name="Vilgalys R."/>
            <person name="Ruytinx J."/>
            <person name="Liao H.L."/>
            <person name="Branco S."/>
            <person name="Kuo A."/>
            <person name="LaButti K."/>
            <person name="Lipzen A."/>
            <person name="Andreopoulos W."/>
            <person name="Pangilinan J."/>
            <person name="Riley R."/>
            <person name="Hundley H."/>
            <person name="Na H."/>
            <person name="Barry K."/>
            <person name="Grigoriev I.V."/>
            <person name="Stajich J.E."/>
            <person name="Kennedy P.G."/>
        </authorList>
    </citation>
    <scope>NUCLEOTIDE SEQUENCE</scope>
    <source>
        <strain evidence="1">FC423</strain>
    </source>
</reference>
<name>A0A9P7F1T9_9AGAM</name>
<evidence type="ECO:0000313" key="2">
    <source>
        <dbReference type="Proteomes" id="UP000823399"/>
    </source>
</evidence>
<dbReference type="OrthoDB" id="2662900at2759"/>
<protein>
    <submittedName>
        <fullName evidence="1">Uncharacterized protein</fullName>
    </submittedName>
</protein>
<accession>A0A9P7F1T9</accession>